<feature type="domain" description="WSC" evidence="9">
    <location>
        <begin position="21"/>
        <end position="110"/>
    </location>
</feature>
<accession>A0A9W9G2U6</accession>
<dbReference type="Proteomes" id="UP001149074">
    <property type="component" value="Unassembled WGS sequence"/>
</dbReference>
<evidence type="ECO:0000256" key="8">
    <source>
        <dbReference type="SAM" id="SignalP"/>
    </source>
</evidence>
<dbReference type="RefSeq" id="XP_056479149.1">
    <property type="nucleotide sequence ID" value="XM_056614108.1"/>
</dbReference>
<dbReference type="SMART" id="SM00321">
    <property type="entry name" value="WSC"/>
    <property type="match status" value="1"/>
</dbReference>
<dbReference type="GO" id="GO:0005886">
    <property type="term" value="C:plasma membrane"/>
    <property type="evidence" value="ECO:0007669"/>
    <property type="project" value="TreeGrafter"/>
</dbReference>
<evidence type="ECO:0000256" key="6">
    <source>
        <dbReference type="ARBA" id="ARBA00023180"/>
    </source>
</evidence>
<dbReference type="PROSITE" id="PS51212">
    <property type="entry name" value="WSC"/>
    <property type="match status" value="1"/>
</dbReference>
<dbReference type="InterPro" id="IPR002889">
    <property type="entry name" value="WSC_carb-bd"/>
</dbReference>
<keyword evidence="2" id="KW-0812">Transmembrane</keyword>
<evidence type="ECO:0000256" key="5">
    <source>
        <dbReference type="ARBA" id="ARBA00023136"/>
    </source>
</evidence>
<organism evidence="10 11">
    <name type="scientific">Penicillium argentinense</name>
    <dbReference type="NCBI Taxonomy" id="1131581"/>
    <lineage>
        <taxon>Eukaryota</taxon>
        <taxon>Fungi</taxon>
        <taxon>Dikarya</taxon>
        <taxon>Ascomycota</taxon>
        <taxon>Pezizomycotina</taxon>
        <taxon>Eurotiomycetes</taxon>
        <taxon>Eurotiomycetidae</taxon>
        <taxon>Eurotiales</taxon>
        <taxon>Aspergillaceae</taxon>
        <taxon>Penicillium</taxon>
    </lineage>
</organism>
<dbReference type="OrthoDB" id="2019572at2759"/>
<feature type="region of interest" description="Disordered" evidence="7">
    <location>
        <begin position="117"/>
        <end position="140"/>
    </location>
</feature>
<dbReference type="PANTHER" id="PTHR24269:SF16">
    <property type="entry name" value="PROTEIN SLG1"/>
    <property type="match status" value="1"/>
</dbReference>
<dbReference type="EMBL" id="JAPQKI010000002">
    <property type="protein sequence ID" value="KAJ5111079.1"/>
    <property type="molecule type" value="Genomic_DNA"/>
</dbReference>
<protein>
    <recommendedName>
        <fullName evidence="9">WSC domain-containing protein</fullName>
    </recommendedName>
</protein>
<name>A0A9W9G2U6_9EURO</name>
<keyword evidence="3 8" id="KW-0732">Signal</keyword>
<dbReference type="Pfam" id="PF01822">
    <property type="entry name" value="WSC"/>
    <property type="match status" value="1"/>
</dbReference>
<dbReference type="GeneID" id="81353087"/>
<evidence type="ECO:0000313" key="10">
    <source>
        <dbReference type="EMBL" id="KAJ5111079.1"/>
    </source>
</evidence>
<evidence type="ECO:0000256" key="4">
    <source>
        <dbReference type="ARBA" id="ARBA00022989"/>
    </source>
</evidence>
<reference evidence="10" key="2">
    <citation type="journal article" date="2023" name="IMA Fungus">
        <title>Comparative genomic study of the Penicillium genus elucidates a diverse pangenome and 15 lateral gene transfer events.</title>
        <authorList>
            <person name="Petersen C."/>
            <person name="Sorensen T."/>
            <person name="Nielsen M.R."/>
            <person name="Sondergaard T.E."/>
            <person name="Sorensen J.L."/>
            <person name="Fitzpatrick D.A."/>
            <person name="Frisvad J.C."/>
            <person name="Nielsen K.L."/>
        </authorList>
    </citation>
    <scope>NUCLEOTIDE SEQUENCE</scope>
    <source>
        <strain evidence="10">IBT 30761</strain>
    </source>
</reference>
<keyword evidence="5" id="KW-0472">Membrane</keyword>
<comment type="caution">
    <text evidence="10">The sequence shown here is derived from an EMBL/GenBank/DDBJ whole genome shotgun (WGS) entry which is preliminary data.</text>
</comment>
<feature type="chain" id="PRO_5040940210" description="WSC domain-containing protein" evidence="8">
    <location>
        <begin position="22"/>
        <end position="234"/>
    </location>
</feature>
<evidence type="ECO:0000256" key="2">
    <source>
        <dbReference type="ARBA" id="ARBA00022692"/>
    </source>
</evidence>
<dbReference type="InterPro" id="IPR051836">
    <property type="entry name" value="Kremen_rcpt"/>
</dbReference>
<comment type="subcellular location">
    <subcellularLocation>
        <location evidence="1">Membrane</location>
        <topology evidence="1">Single-pass membrane protein</topology>
    </subcellularLocation>
</comment>
<feature type="compositionally biased region" description="Low complexity" evidence="7">
    <location>
        <begin position="117"/>
        <end position="133"/>
    </location>
</feature>
<feature type="signal peptide" evidence="8">
    <location>
        <begin position="1"/>
        <end position="21"/>
    </location>
</feature>
<sequence length="234" mass="23617">MYPQPILAVCALALPAFASLAKETIGCYSKVNSPTAQSEFEFMSLEYCTNKCSRLGYRISALSDGSQCSCGNELPSESDKVDDDKCDTPCQGFPADMCGGDHLFTVLTTAEYSAADSSSNLSSSSEPNPNTSGSGSGSDEIVTMTKAIPSTAGGGIVVAPTNIDESNLPTGILTAPASMVSKASTVIATAKVTSAPAIATASTSSTPSSTPNAANTLRAGHVAGVLVAGLGLLL</sequence>
<keyword evidence="4" id="KW-1133">Transmembrane helix</keyword>
<reference evidence="10" key="1">
    <citation type="submission" date="2022-11" db="EMBL/GenBank/DDBJ databases">
        <authorList>
            <person name="Petersen C."/>
        </authorList>
    </citation>
    <scope>NUCLEOTIDE SEQUENCE</scope>
    <source>
        <strain evidence="10">IBT 30761</strain>
    </source>
</reference>
<dbReference type="AlphaFoldDB" id="A0A9W9G2U6"/>
<dbReference type="PANTHER" id="PTHR24269">
    <property type="entry name" value="KREMEN PROTEIN"/>
    <property type="match status" value="1"/>
</dbReference>
<evidence type="ECO:0000256" key="7">
    <source>
        <dbReference type="SAM" id="MobiDB-lite"/>
    </source>
</evidence>
<evidence type="ECO:0000259" key="9">
    <source>
        <dbReference type="PROSITE" id="PS51212"/>
    </source>
</evidence>
<gene>
    <name evidence="10" type="ORF">N7532_001614</name>
</gene>
<evidence type="ECO:0000256" key="1">
    <source>
        <dbReference type="ARBA" id="ARBA00004167"/>
    </source>
</evidence>
<evidence type="ECO:0000256" key="3">
    <source>
        <dbReference type="ARBA" id="ARBA00022729"/>
    </source>
</evidence>
<keyword evidence="6" id="KW-0325">Glycoprotein</keyword>
<evidence type="ECO:0000313" key="11">
    <source>
        <dbReference type="Proteomes" id="UP001149074"/>
    </source>
</evidence>
<proteinExistence type="predicted"/>
<keyword evidence="11" id="KW-1185">Reference proteome</keyword>